<feature type="domain" description="Cadherin" evidence="22">
    <location>
        <begin position="525"/>
        <end position="624"/>
    </location>
</feature>
<dbReference type="InterPro" id="IPR000233">
    <property type="entry name" value="Cadherin_Y-type_LIR"/>
</dbReference>
<evidence type="ECO:0000256" key="7">
    <source>
        <dbReference type="ARBA" id="ARBA00022692"/>
    </source>
</evidence>
<dbReference type="Gene3D" id="2.60.120.200">
    <property type="match status" value="2"/>
</dbReference>
<feature type="domain" description="Cadherin" evidence="22">
    <location>
        <begin position="1694"/>
        <end position="1801"/>
    </location>
</feature>
<feature type="domain" description="Cadherin" evidence="22">
    <location>
        <begin position="1591"/>
        <end position="1693"/>
    </location>
</feature>
<dbReference type="InterPro" id="IPR056370">
    <property type="entry name" value="Shg-like_Ig-like"/>
</dbReference>
<dbReference type="InterPro" id="IPR000152">
    <property type="entry name" value="EGF-type_Asp/Asn_hydroxyl_site"/>
</dbReference>
<feature type="domain" description="Cadherin" evidence="22">
    <location>
        <begin position="828"/>
        <end position="934"/>
    </location>
</feature>
<evidence type="ECO:0000313" key="24">
    <source>
        <dbReference type="Proteomes" id="UP001145742"/>
    </source>
</evidence>
<comment type="caution">
    <text evidence="15">Lacks conserved residue(s) required for the propagation of feature annotation.</text>
</comment>
<feature type="transmembrane region" description="Helical" evidence="19">
    <location>
        <begin position="287"/>
        <end position="319"/>
    </location>
</feature>
<feature type="domain" description="Laminin G" evidence="20">
    <location>
        <begin position="2311"/>
        <end position="2494"/>
    </location>
</feature>
<evidence type="ECO:0000259" key="22">
    <source>
        <dbReference type="PROSITE" id="PS50268"/>
    </source>
</evidence>
<evidence type="ECO:0000256" key="12">
    <source>
        <dbReference type="ARBA" id="ARBA00023136"/>
    </source>
</evidence>
<evidence type="ECO:0000256" key="18">
    <source>
        <dbReference type="SAM" id="MobiDB-lite"/>
    </source>
</evidence>
<comment type="caution">
    <text evidence="23">The sequence shown here is derived from an EMBL/GenBank/DDBJ whole genome shotgun (WGS) entry which is preliminary data.</text>
</comment>
<evidence type="ECO:0000256" key="4">
    <source>
        <dbReference type="ARBA" id="ARBA00022676"/>
    </source>
</evidence>
<dbReference type="InterPro" id="IPR018732">
    <property type="entry name" value="Dpy-19/Dpy-19-like"/>
</dbReference>
<evidence type="ECO:0000256" key="15">
    <source>
        <dbReference type="PROSITE-ProRule" id="PRU00076"/>
    </source>
</evidence>
<keyword evidence="15" id="KW-0245">EGF-like domain</keyword>
<comment type="subcellular location">
    <subcellularLocation>
        <location evidence="2 16">Cell membrane</location>
        <topology evidence="2 16">Single-pass type I membrane protein</topology>
    </subcellularLocation>
    <subcellularLocation>
        <location evidence="1">Membrane</location>
        <topology evidence="1">Multi-pass membrane protein</topology>
    </subcellularLocation>
</comment>
<keyword evidence="6" id="KW-0165">Cleavage on pair of basic residues</keyword>
<evidence type="ECO:0000256" key="2">
    <source>
        <dbReference type="ARBA" id="ARBA00004251"/>
    </source>
</evidence>
<dbReference type="Pfam" id="PF10034">
    <property type="entry name" value="Dpy19"/>
    <property type="match status" value="2"/>
</dbReference>
<keyword evidence="4" id="KW-0328">Glycosyltransferase</keyword>
<dbReference type="EMBL" id="WHWB01034150">
    <property type="protein sequence ID" value="KAJ7413279.1"/>
    <property type="molecule type" value="Genomic_DNA"/>
</dbReference>
<protein>
    <submittedName>
        <fullName evidence="23">Neural-cadherin isoform X2</fullName>
    </submittedName>
</protein>
<evidence type="ECO:0000256" key="8">
    <source>
        <dbReference type="ARBA" id="ARBA00022737"/>
    </source>
</evidence>
<keyword evidence="10 16" id="KW-0130">Cell adhesion</keyword>
<keyword evidence="24" id="KW-1185">Reference proteome</keyword>
<evidence type="ECO:0000256" key="5">
    <source>
        <dbReference type="ARBA" id="ARBA00022679"/>
    </source>
</evidence>
<dbReference type="InterPro" id="IPR001791">
    <property type="entry name" value="Laminin_G"/>
</dbReference>
<evidence type="ECO:0000256" key="16">
    <source>
        <dbReference type="RuleBase" id="RU003318"/>
    </source>
</evidence>
<dbReference type="InterPro" id="IPR020894">
    <property type="entry name" value="Cadherin_CS"/>
</dbReference>
<dbReference type="Pfam" id="PF24811">
    <property type="entry name" value="Ig_Shg"/>
    <property type="match status" value="1"/>
</dbReference>
<dbReference type="Pfam" id="PF00028">
    <property type="entry name" value="Cadherin"/>
    <property type="match status" value="12"/>
</dbReference>
<dbReference type="CDD" id="cd00110">
    <property type="entry name" value="LamG"/>
    <property type="match status" value="2"/>
</dbReference>
<feature type="domain" description="Cadherin" evidence="22">
    <location>
        <begin position="1473"/>
        <end position="1579"/>
    </location>
</feature>
<evidence type="ECO:0000256" key="1">
    <source>
        <dbReference type="ARBA" id="ARBA00004141"/>
    </source>
</evidence>
<feature type="transmembrane region" description="Helical" evidence="19">
    <location>
        <begin position="39"/>
        <end position="59"/>
    </location>
</feature>
<keyword evidence="11 19" id="KW-1133">Transmembrane helix</keyword>
<dbReference type="CDD" id="cd11304">
    <property type="entry name" value="Cadherin_repeat"/>
    <property type="match status" value="15"/>
</dbReference>
<feature type="domain" description="Cadherin" evidence="22">
    <location>
        <begin position="625"/>
        <end position="725"/>
    </location>
</feature>
<accession>A0ABQ9D6I2</accession>
<keyword evidence="7 16" id="KW-0812">Transmembrane</keyword>
<dbReference type="PROSITE" id="PS50025">
    <property type="entry name" value="LAM_G_DOMAIN"/>
    <property type="match status" value="1"/>
</dbReference>
<evidence type="ECO:0000256" key="19">
    <source>
        <dbReference type="SAM" id="Phobius"/>
    </source>
</evidence>
<evidence type="ECO:0000259" key="21">
    <source>
        <dbReference type="PROSITE" id="PS50026"/>
    </source>
</evidence>
<dbReference type="SMART" id="SM00112">
    <property type="entry name" value="CA"/>
    <property type="match status" value="15"/>
</dbReference>
<feature type="disulfide bond" evidence="15">
    <location>
        <begin position="2300"/>
        <end position="2309"/>
    </location>
</feature>
<dbReference type="Gene3D" id="2.10.25.10">
    <property type="entry name" value="Laminin"/>
    <property type="match status" value="1"/>
</dbReference>
<feature type="disulfide bond" evidence="15">
    <location>
        <begin position="2526"/>
        <end position="2535"/>
    </location>
</feature>
<feature type="transmembrane region" description="Helical" evidence="19">
    <location>
        <begin position="174"/>
        <end position="192"/>
    </location>
</feature>
<keyword evidence="13 15" id="KW-1015">Disulfide bond</keyword>
<keyword evidence="8" id="KW-0677">Repeat</keyword>
<dbReference type="InterPro" id="IPR002126">
    <property type="entry name" value="Cadherin-like_dom"/>
</dbReference>
<dbReference type="SMART" id="SM00282">
    <property type="entry name" value="LamG"/>
    <property type="match status" value="2"/>
</dbReference>
<feature type="domain" description="Cadherin" evidence="22">
    <location>
        <begin position="735"/>
        <end position="827"/>
    </location>
</feature>
<dbReference type="InterPro" id="IPR000742">
    <property type="entry name" value="EGF"/>
</dbReference>
<dbReference type="InterPro" id="IPR039808">
    <property type="entry name" value="Cadherin"/>
</dbReference>
<name>A0ABQ9D6I2_9PASS</name>
<dbReference type="SMART" id="SM00179">
    <property type="entry name" value="EGF_CA"/>
    <property type="match status" value="2"/>
</dbReference>
<evidence type="ECO:0000256" key="3">
    <source>
        <dbReference type="ARBA" id="ARBA00008744"/>
    </source>
</evidence>
<feature type="domain" description="Cadherin" evidence="22">
    <location>
        <begin position="946"/>
        <end position="1043"/>
    </location>
</feature>
<feature type="domain" description="EGF-like" evidence="21">
    <location>
        <begin position="2497"/>
        <end position="2536"/>
    </location>
</feature>
<dbReference type="PANTHER" id="PTHR24027">
    <property type="entry name" value="CADHERIN-23"/>
    <property type="match status" value="1"/>
</dbReference>
<feature type="domain" description="Cadherin" evidence="22">
    <location>
        <begin position="1803"/>
        <end position="1907"/>
    </location>
</feature>
<feature type="region of interest" description="Disordered" evidence="18">
    <location>
        <begin position="1"/>
        <end position="25"/>
    </location>
</feature>
<dbReference type="PROSITE" id="PS00010">
    <property type="entry name" value="ASX_HYDROXYL"/>
    <property type="match status" value="1"/>
</dbReference>
<gene>
    <name evidence="23" type="ORF">WISP_91976</name>
</gene>
<dbReference type="InterPro" id="IPR027397">
    <property type="entry name" value="Catenin-bd_sf"/>
</dbReference>
<feature type="transmembrane region" description="Helical" evidence="19">
    <location>
        <begin position="255"/>
        <end position="275"/>
    </location>
</feature>
<evidence type="ECO:0000259" key="20">
    <source>
        <dbReference type="PROSITE" id="PS50025"/>
    </source>
</evidence>
<dbReference type="PROSITE" id="PS50026">
    <property type="entry name" value="EGF_3"/>
    <property type="match status" value="2"/>
</dbReference>
<dbReference type="PROSITE" id="PS00022">
    <property type="entry name" value="EGF_1"/>
    <property type="match status" value="2"/>
</dbReference>
<evidence type="ECO:0000256" key="14">
    <source>
        <dbReference type="PROSITE-ProRule" id="PRU00043"/>
    </source>
</evidence>
<dbReference type="InterPro" id="IPR015919">
    <property type="entry name" value="Cadherin-like_sf"/>
</dbReference>
<dbReference type="Pfam" id="PF00008">
    <property type="entry name" value="EGF"/>
    <property type="match status" value="1"/>
</dbReference>
<dbReference type="PANTHER" id="PTHR24027:SF432">
    <property type="entry name" value="EGF-LIKE DOMAIN-CONTAINING PROTEIN"/>
    <property type="match status" value="1"/>
</dbReference>
<dbReference type="SMART" id="SM00181">
    <property type="entry name" value="EGF"/>
    <property type="match status" value="2"/>
</dbReference>
<evidence type="ECO:0000256" key="17">
    <source>
        <dbReference type="RuleBase" id="RU004357"/>
    </source>
</evidence>
<proteinExistence type="inferred from homology"/>
<comment type="similarity">
    <text evidence="3">Belongs to the dpy-19 family.</text>
</comment>
<dbReference type="InterPro" id="IPR013320">
    <property type="entry name" value="ConA-like_dom_sf"/>
</dbReference>
<dbReference type="SUPFAM" id="SSF49899">
    <property type="entry name" value="Concanavalin A-like lectins/glucanases"/>
    <property type="match status" value="2"/>
</dbReference>
<evidence type="ECO:0000256" key="9">
    <source>
        <dbReference type="ARBA" id="ARBA00022837"/>
    </source>
</evidence>
<feature type="region of interest" description="Disordered" evidence="18">
    <location>
        <begin position="2752"/>
        <end position="2779"/>
    </location>
</feature>
<feature type="domain" description="Cadherin" evidence="22">
    <location>
        <begin position="1371"/>
        <end position="1472"/>
    </location>
</feature>
<dbReference type="Pfam" id="PF01049">
    <property type="entry name" value="CADH_Y-type_LIR"/>
    <property type="match status" value="1"/>
</dbReference>
<organism evidence="23 24">
    <name type="scientific">Willisornis vidua</name>
    <name type="common">Xingu scale-backed antbird</name>
    <dbReference type="NCBI Taxonomy" id="1566151"/>
    <lineage>
        <taxon>Eukaryota</taxon>
        <taxon>Metazoa</taxon>
        <taxon>Chordata</taxon>
        <taxon>Craniata</taxon>
        <taxon>Vertebrata</taxon>
        <taxon>Euteleostomi</taxon>
        <taxon>Archelosauria</taxon>
        <taxon>Archosauria</taxon>
        <taxon>Dinosauria</taxon>
        <taxon>Saurischia</taxon>
        <taxon>Theropoda</taxon>
        <taxon>Coelurosauria</taxon>
        <taxon>Aves</taxon>
        <taxon>Neognathae</taxon>
        <taxon>Neoaves</taxon>
        <taxon>Telluraves</taxon>
        <taxon>Australaves</taxon>
        <taxon>Passeriformes</taxon>
        <taxon>Thamnophilidae</taxon>
        <taxon>Willisornis</taxon>
    </lineage>
</organism>
<dbReference type="PRINTS" id="PR00205">
    <property type="entry name" value="CADHERIN"/>
</dbReference>
<dbReference type="Pfam" id="PF00054">
    <property type="entry name" value="Laminin_G_1"/>
    <property type="match status" value="1"/>
</dbReference>
<evidence type="ECO:0000313" key="23">
    <source>
        <dbReference type="EMBL" id="KAJ7413279.1"/>
    </source>
</evidence>
<dbReference type="InterPro" id="IPR001881">
    <property type="entry name" value="EGF-like_Ca-bd_dom"/>
</dbReference>
<dbReference type="Gene3D" id="4.10.900.10">
    <property type="entry name" value="TCF3-CBD (Catenin binding domain)"/>
    <property type="match status" value="1"/>
</dbReference>
<dbReference type="Proteomes" id="UP001145742">
    <property type="component" value="Unassembled WGS sequence"/>
</dbReference>
<feature type="domain" description="Cadherin" evidence="22">
    <location>
        <begin position="1144"/>
        <end position="1255"/>
    </location>
</feature>
<feature type="domain" description="Cadherin" evidence="22">
    <location>
        <begin position="1044"/>
        <end position="1143"/>
    </location>
</feature>
<dbReference type="CDD" id="cd00054">
    <property type="entry name" value="EGF_CA"/>
    <property type="match status" value="2"/>
</dbReference>
<sequence length="2866" mass="318887">MRQRKKQNCTESDKMAPEQRNKENSKLGRSPKYLLVQRFAKLFFGCLAAVTSGMMYAVYLSTYHERKFWFSSRQELEREITFQGDSAIYYSFYKELLKAPSFERGVYELTHNNKTVSLKTINAVQQMTLYPELIASVLYQASGSEEVIEPVYFYIGIVFGLQGIYVTALFVTSWVMSGTWLAGMLTVAWFIINRTDTTRIDYSIPSRENWALPYFACQVAALTGYLKKNLNCSAEKFCYLLVNASTYTFMMMWEYSHYLLFVQAISLFLLDSFALAQTEKVHEVYKIYLFSLFLGYLLQFENSALLVSPLLSLVAALILSKCLQMFVPHKENEHLLKFIEVKLGLNTTNGEPLKETVKLEDGRIGERPEIVYHVIHTILLGCLAMCLEGRQAPVAAVFAGSPQLMGVIKLCTGWMVSSLPLYNDDDLLKRNENIYQIYSKRSAEDIYKILTSYKASFLVIEDSICNEVGPVRGCRVKDLLDIANGHWMIHIDKMEVHASFADNDWYLCHVTLLAPEDELLSWGMYPYPYLARVDPDARKGTLIYQLVAHHSSNENSSAGITYTLIAGGEERFRVDKDTGIIMTTGLPLTWNKEYVVTVEATDEYGNKSPYASVSILAGSRPPQFTNMSYSVFVPENTPAGEKVAVVEAVSFQSQPLSYTLLVNPSGLFRVRQESGELSLTHPVDYESEHHLYHLLLKAMEVESTLSSVTEVIIHITDENDCSPEFQRSIYSRDNVPETIPVGTSLLQVLATDCDSGSNSEITYFIQSTDFSITHHGVINSNQRLNFERANHMYEFVVIAVDKGHPPRTGTASVRIRMANVNDEAPIFSQSVYRTFLSEDAGPSTLVATVRAEDPDGDGLVYMITGGNEEGNFELDSQKGIIKLRRSPPPTLKGPQYILNITAIDDNASGGPTPLSSFAEVIVGVNDINNNKPVFRECAYYSDSTWVLENQPPGTYVLQVEAYDADLGVNGEVKYGLMHRDGASLGFSIDPDTGVIRTTQSFDRERQREYLLSVTATDQAQEPLIGVCQITVFIADINDNDPKFENSRYQYFLSEDTPVGMSFLRVAAHDSDQGVNAAVTYSMLEHQLEYFQINPSTGWVYVNCPLSQTTRISRYIVATDGGNRSSTVELMVTVTSALSQPPRWEQSRYWVTIPENTIRDTKIVTIKATSPLGDPRVTYNLEEGQVPETNMPVRFYLKPNRADGSASLLVAEPLDFETTKFFTLTVRAQNVAMTPLASFATVCVNITDVNDNVPFFVSSNYEVSVPEGADVGTSVVQVLATDLDSGLHGEVHYLILKDSSEDYQFFTIEPETGIISTCASFDREKRASYLIEVQSQDSSESARPGVHGQPNTDTAYVRIFVSDVNDNAPAFPQSVYEVNIDEDRDAGSPVVTATAVDEDEGANAKLRYQITSGNVKGVFDVEPEIGTVFIAQPLDYEQEQHYELRLVASDGKWENHTLIIINVVNRNDEAPVFTQNEYQGSVVEELTDLPVLVLKVSATDPDQAADQNAINYSLHGQGASSEFSINENTGEISANKRLDREKRSTWRFLVLATDESGEGLTGFADVIIEVRDVNDNAPLFLCVLDGCFTGHVPEDAPADTPVMEMTAVDLDDPKAGMNAVLTYSIIQNIKNEINLNLFSIDSVSGTIYTVLGSLDREKEDKYLIVVEARDGGGLTGTGTATILVTDVNDHAPVFLQRIYTAFVSENTSINTEVAMVSAVDRDEGENAMVTFSILDGDNDHKFSIETDEVNNCGFIRLRKQVDFEKPHERVFNLTVKAEDMDFFSIAHCVIYVEDSNDHSPVFYPQFYEVAALREDVPVGTKVVQVSAVDLDSGLNGRFSFHLLNKSDPGGQFSLASDGWLMVAGLLDYEMVTQYQLIVIATDMGQPPLTGSATVLVTLQDVNDNGPEFEAHYNPVVWENTASPQVVQMNETSTLLYAKDRDTAANGAPFSFHLLSDFNSLTNFHLQDFHNGSALLTALRTFDREVHKAFFLPILITDSGIPPMSSTNTLTVNIGDQNDHPHSAGHMECLIYSYDGILPTTVLGQVRAPDADDWDHKIYQFEGKTPRYFILNDNSGLLTIKEGTPPGTYNIRVRVVDGVWPDVISTVKVIVKEIKDDALHNAGSVRIKDITPEEFISQSPEKQSKYYQMKKLLAEIISVQPENVHIFSVLNSPSPTQGIDVWFAVNGPPYYKAEKLNGNVAASRGWLESILDMNITQIGIDECVTANCTHSSGCISKHEQNHVPTITTAGSVSLVSVTVLSHAVCGCAARESPHLSCSSYQANPCLNGGTCMDTDLGYRCKCAANFHGPDCQQTKHSFRGHGYAWFPPLQPCFESRISLEFITDVADGLLLYQGPVAQGQPEEQEDFLALELSSGVPLLTVSHNSVELFLQLSQKELKLILDHCVNVSLRDNDSVIKKNSQVDLSACEASGEIVGSHRLFIGHHPLQLGGVKKTLPYYNSQRHFRGFVGCIRNVIVDSKVYDLEHPAESLNSIPGCVLMDEMCHSGGMTSCGTHGKCVGGWDFFHCDCSSGYAGAACEKVLPEWAFGRDSWIHYEPRSILSTRSTQIQLMVRTRISHSTLLSLASADGNGYIRLEVVEGFFSVNFSLGDKNHSLRMKTLRINNGQWILLTMERYNNEFTLRVNSGGGDHEVTSVLGTNRWFEMEWASIVLGNHLPSNSESDFQALLVSYTVWSQWGSSGFRKGGIYHIPEERESWEDVRENVFNYNEEGGGERDQNAYDIDKLKKPLHKIPHFSLRAAAPPSRTQTGPKRDSLPKHAHQKQSISAVTSIPDLKEYVSQIIRDADNDPKSLPADTIHFYCLEGQCSVAGSLSSLDSMSGDEDLNYDCLQEWGSKFDMLKELYKVSNENL</sequence>
<keyword evidence="5" id="KW-0808">Transferase</keyword>
<dbReference type="SUPFAM" id="SSF49313">
    <property type="entry name" value="Cadherin-like"/>
    <property type="match status" value="15"/>
</dbReference>
<feature type="compositionally biased region" description="Basic and acidic residues" evidence="18">
    <location>
        <begin position="11"/>
        <end position="25"/>
    </location>
</feature>
<evidence type="ECO:0000256" key="13">
    <source>
        <dbReference type="ARBA" id="ARBA00023157"/>
    </source>
</evidence>
<feature type="domain" description="EGF-like" evidence="21">
    <location>
        <begin position="2271"/>
        <end position="2310"/>
    </location>
</feature>
<feature type="domain" description="Cadherin" evidence="22">
    <location>
        <begin position="1256"/>
        <end position="1370"/>
    </location>
</feature>
<evidence type="ECO:0000256" key="11">
    <source>
        <dbReference type="ARBA" id="ARBA00022989"/>
    </source>
</evidence>
<keyword evidence="12 19" id="KW-0472">Membrane</keyword>
<dbReference type="PROSITE" id="PS50268">
    <property type="entry name" value="CADHERIN_2"/>
    <property type="match status" value="14"/>
</dbReference>
<dbReference type="PROSITE" id="PS00232">
    <property type="entry name" value="CADHERIN_1"/>
    <property type="match status" value="6"/>
</dbReference>
<comment type="function">
    <text evidence="17">Cadherins are calcium-dependent cell adhesion proteins.</text>
</comment>
<dbReference type="PROSITE" id="PS01186">
    <property type="entry name" value="EGF_2"/>
    <property type="match status" value="1"/>
</dbReference>
<reference evidence="23" key="1">
    <citation type="submission" date="2019-10" db="EMBL/GenBank/DDBJ databases">
        <authorList>
            <person name="Soares A.E.R."/>
            <person name="Aleixo A."/>
            <person name="Schneider P."/>
            <person name="Miyaki C.Y."/>
            <person name="Schneider M.P."/>
            <person name="Mello C."/>
            <person name="Vasconcelos A.T.R."/>
        </authorList>
    </citation>
    <scope>NUCLEOTIDE SEQUENCE</scope>
    <source>
        <tissue evidence="23">Muscle</tissue>
    </source>
</reference>
<dbReference type="Pfam" id="PF02210">
    <property type="entry name" value="Laminin_G_2"/>
    <property type="match status" value="1"/>
</dbReference>
<feature type="domain" description="Cadherin" evidence="22">
    <location>
        <begin position="1907"/>
        <end position="2021"/>
    </location>
</feature>
<evidence type="ECO:0000256" key="10">
    <source>
        <dbReference type="ARBA" id="ARBA00022889"/>
    </source>
</evidence>
<keyword evidence="9 14" id="KW-0106">Calcium</keyword>
<evidence type="ECO:0000256" key="6">
    <source>
        <dbReference type="ARBA" id="ARBA00022685"/>
    </source>
</evidence>
<dbReference type="Gene3D" id="2.60.40.60">
    <property type="entry name" value="Cadherins"/>
    <property type="match status" value="14"/>
</dbReference>